<evidence type="ECO:0000313" key="1">
    <source>
        <dbReference type="EMBL" id="PFZ19515.1"/>
    </source>
</evidence>
<dbReference type="EMBL" id="NVGE01000074">
    <property type="protein sequence ID" value="PFZ19515.1"/>
    <property type="molecule type" value="Genomic_DNA"/>
</dbReference>
<name>A0A2B5I4G9_9BACI</name>
<sequence>MKDNYKFKMWDWDEGCFYVIPKENVVEAIHYAWNYEFDVYEIESGELIFSGQEDDDFNSEMLEPYGVRLIEAENCRCLQNVKTGEIYKADWQK</sequence>
<comment type="caution">
    <text evidence="1">The sequence shown here is derived from an EMBL/GenBank/DDBJ whole genome shotgun (WGS) entry which is preliminary data.</text>
</comment>
<dbReference type="Proteomes" id="UP000223311">
    <property type="component" value="Unassembled WGS sequence"/>
</dbReference>
<dbReference type="AlphaFoldDB" id="A0A2B5I4G9"/>
<gene>
    <name evidence="1" type="ORF">COL66_29135</name>
</gene>
<proteinExistence type="predicted"/>
<dbReference type="RefSeq" id="WP_098577736.1">
    <property type="nucleotide sequence ID" value="NZ_NVGE01000074.1"/>
</dbReference>
<accession>A0A2B5I4G9</accession>
<evidence type="ECO:0000313" key="2">
    <source>
        <dbReference type="Proteomes" id="UP000223311"/>
    </source>
</evidence>
<organism evidence="1 2">
    <name type="scientific">Bacillus wiedmannii</name>
    <dbReference type="NCBI Taxonomy" id="1890302"/>
    <lineage>
        <taxon>Bacteria</taxon>
        <taxon>Bacillati</taxon>
        <taxon>Bacillota</taxon>
        <taxon>Bacilli</taxon>
        <taxon>Bacillales</taxon>
        <taxon>Bacillaceae</taxon>
        <taxon>Bacillus</taxon>
        <taxon>Bacillus cereus group</taxon>
    </lineage>
</organism>
<reference evidence="1 2" key="1">
    <citation type="submission" date="2017-09" db="EMBL/GenBank/DDBJ databases">
        <title>Large-scale bioinformatics analysis of Bacillus genomes uncovers conserved roles of natural products in bacterial physiology.</title>
        <authorList>
            <consortium name="Agbiome Team Llc"/>
            <person name="Bleich R.M."/>
            <person name="Grubbs K.J."/>
            <person name="Santa Maria K.C."/>
            <person name="Allen S.E."/>
            <person name="Farag S."/>
            <person name="Shank E.A."/>
            <person name="Bowers A."/>
        </authorList>
    </citation>
    <scope>NUCLEOTIDE SEQUENCE [LARGE SCALE GENOMIC DNA]</scope>
    <source>
        <strain evidence="1 2">AFS080080</strain>
    </source>
</reference>
<protein>
    <submittedName>
        <fullName evidence="1">Uncharacterized protein</fullName>
    </submittedName>
</protein>